<dbReference type="KEGG" id="moc:BB934_36695"/>
<organism evidence="2">
    <name type="scientific">Microvirga ossetica</name>
    <dbReference type="NCBI Taxonomy" id="1882682"/>
    <lineage>
        <taxon>Bacteria</taxon>
        <taxon>Pseudomonadati</taxon>
        <taxon>Pseudomonadota</taxon>
        <taxon>Alphaproteobacteria</taxon>
        <taxon>Hyphomicrobiales</taxon>
        <taxon>Methylobacteriaceae</taxon>
        <taxon>Microvirga</taxon>
    </lineage>
</organism>
<accession>A0A1B2EUW1</accession>
<name>A0A1B2EUW1_9HYPH</name>
<proteinExistence type="predicted"/>
<keyword evidence="2" id="KW-0614">Plasmid</keyword>
<keyword evidence="1" id="KW-0472">Membrane</keyword>
<evidence type="ECO:0000313" key="2">
    <source>
        <dbReference type="EMBL" id="ANY83771.1"/>
    </source>
</evidence>
<reference evidence="2" key="1">
    <citation type="submission" date="2016-07" db="EMBL/GenBank/DDBJ databases">
        <title>Microvirga ossetica sp. nov. a new species of rhizobia isolated from root nodules of the legume species Vicia alpestris Steven originated from North Ossetia region in the Caucasus.</title>
        <authorList>
            <person name="Safronova V.I."/>
            <person name="Kuznetsova I.G."/>
            <person name="Sazanova A.L."/>
            <person name="Belimov A."/>
            <person name="Andronov E."/>
            <person name="Osledkin Y.S."/>
            <person name="Onishchuk O.P."/>
            <person name="Kurchak O.N."/>
            <person name="Shaposhnikov A.I."/>
            <person name="Willems A."/>
            <person name="Tikhonovich I.A."/>
        </authorList>
    </citation>
    <scope>NUCLEOTIDE SEQUENCE [LARGE SCALE GENOMIC DNA]</scope>
    <source>
        <strain evidence="2">V5/3M</strain>
        <plasmid evidence="2">unnamed3</plasmid>
    </source>
</reference>
<gene>
    <name evidence="2" type="ORF">BB934_36695</name>
</gene>
<geneLocation type="plasmid" evidence="2">
    <name>unnamed3</name>
</geneLocation>
<dbReference type="OrthoDB" id="8246924at2"/>
<sequence>MRRGETWTVFDNGLAIVVTIIVLAALFYFGRSDAEEGHFPGHQTAHGAYHHLYNGIMRPDVKNSSCCSEQDCAPTEARWDSVRKRWIALKYGAWVDIPPGKVVPRDRVPDGLGAEPHLCAPPPSWSAYPKDEVFCFIEPGGGT</sequence>
<dbReference type="RefSeq" id="WP_099514751.1">
    <property type="nucleotide sequence ID" value="NZ_CP016618.1"/>
</dbReference>
<protein>
    <submittedName>
        <fullName evidence="2">Uncharacterized protein</fullName>
    </submittedName>
</protein>
<keyword evidence="1" id="KW-0812">Transmembrane</keyword>
<dbReference type="AlphaFoldDB" id="A0A1B2EUW1"/>
<evidence type="ECO:0000256" key="1">
    <source>
        <dbReference type="SAM" id="Phobius"/>
    </source>
</evidence>
<feature type="transmembrane region" description="Helical" evidence="1">
    <location>
        <begin position="12"/>
        <end position="30"/>
    </location>
</feature>
<dbReference type="EMBL" id="CP016618">
    <property type="protein sequence ID" value="ANY83771.1"/>
    <property type="molecule type" value="Genomic_DNA"/>
</dbReference>
<keyword evidence="1" id="KW-1133">Transmembrane helix</keyword>